<organism evidence="2 3">
    <name type="scientific">Caerostris extrusa</name>
    <name type="common">Bark spider</name>
    <name type="synonym">Caerostris bankana</name>
    <dbReference type="NCBI Taxonomy" id="172846"/>
    <lineage>
        <taxon>Eukaryota</taxon>
        <taxon>Metazoa</taxon>
        <taxon>Ecdysozoa</taxon>
        <taxon>Arthropoda</taxon>
        <taxon>Chelicerata</taxon>
        <taxon>Arachnida</taxon>
        <taxon>Araneae</taxon>
        <taxon>Araneomorphae</taxon>
        <taxon>Entelegynae</taxon>
        <taxon>Araneoidea</taxon>
        <taxon>Araneidae</taxon>
        <taxon>Caerostris</taxon>
    </lineage>
</organism>
<sequence length="90" mass="10206">MAFQNRYVRKDATFRLVQGAASADPRSLLWRTMWVIRLVLAEPEGSTKWYSRHRRKYGAWCRTFPSPRRCAGTPGRGTTSSRSGCPSPSA</sequence>
<feature type="compositionally biased region" description="Polar residues" evidence="1">
    <location>
        <begin position="76"/>
        <end position="90"/>
    </location>
</feature>
<dbReference type="EMBL" id="BPLR01020302">
    <property type="protein sequence ID" value="GIX77151.1"/>
    <property type="molecule type" value="Genomic_DNA"/>
</dbReference>
<reference evidence="2 3" key="1">
    <citation type="submission" date="2021-06" db="EMBL/GenBank/DDBJ databases">
        <title>Caerostris extrusa draft genome.</title>
        <authorList>
            <person name="Kono N."/>
            <person name="Arakawa K."/>
        </authorList>
    </citation>
    <scope>NUCLEOTIDE SEQUENCE [LARGE SCALE GENOMIC DNA]</scope>
</reference>
<feature type="region of interest" description="Disordered" evidence="1">
    <location>
        <begin position="70"/>
        <end position="90"/>
    </location>
</feature>
<dbReference type="AlphaFoldDB" id="A0AAV4MYZ2"/>
<name>A0AAV4MYZ2_CAEEX</name>
<evidence type="ECO:0000313" key="2">
    <source>
        <dbReference type="EMBL" id="GIX77151.1"/>
    </source>
</evidence>
<protein>
    <submittedName>
        <fullName evidence="2">Uncharacterized protein</fullName>
    </submittedName>
</protein>
<gene>
    <name evidence="2" type="ORF">CEXT_274791</name>
</gene>
<dbReference type="Proteomes" id="UP001054945">
    <property type="component" value="Unassembled WGS sequence"/>
</dbReference>
<evidence type="ECO:0000313" key="3">
    <source>
        <dbReference type="Proteomes" id="UP001054945"/>
    </source>
</evidence>
<proteinExistence type="predicted"/>
<keyword evidence="3" id="KW-1185">Reference proteome</keyword>
<evidence type="ECO:0000256" key="1">
    <source>
        <dbReference type="SAM" id="MobiDB-lite"/>
    </source>
</evidence>
<comment type="caution">
    <text evidence="2">The sequence shown here is derived from an EMBL/GenBank/DDBJ whole genome shotgun (WGS) entry which is preliminary data.</text>
</comment>
<accession>A0AAV4MYZ2</accession>